<protein>
    <recommendedName>
        <fullName evidence="3">Helix-hairpin-helix domain-containing protein</fullName>
    </recommendedName>
</protein>
<dbReference type="RefSeq" id="WP_170097778.1">
    <property type="nucleotide sequence ID" value="NZ_WOWA01000007.1"/>
</dbReference>
<sequence length="127" mass="14526">MVDLLLVGPIALGFVAGYLARGIQTRNDGPDEIGAFLDEREAELRQRYETTEMDYVEFGERIAVFEDPETERIMRDAVDVDRIGPKTAFRIAQWFDGWEDYRDADQDAYEDVNGIGPNKGRALARRH</sequence>
<dbReference type="Gene3D" id="1.10.150.20">
    <property type="entry name" value="5' to 3' exonuclease, C-terminal subdomain"/>
    <property type="match status" value="1"/>
</dbReference>
<reference evidence="1" key="1">
    <citation type="submission" date="2019-12" db="EMBL/GenBank/DDBJ databases">
        <title>Whole genome sequencing of Haloarcula argentinensis strain pws5.</title>
        <authorList>
            <person name="Verma D.K."/>
            <person name="Gopal K."/>
            <person name="Prasad E.S."/>
        </authorList>
    </citation>
    <scope>NUCLEOTIDE SEQUENCE</scope>
    <source>
        <strain evidence="1">Pws5</strain>
    </source>
</reference>
<dbReference type="AlphaFoldDB" id="A0A847UQ63"/>
<gene>
    <name evidence="1" type="ORF">GOC77_13875</name>
</gene>
<organism evidence="1 2">
    <name type="scientific">Haloarcula argentinensis</name>
    <dbReference type="NCBI Taxonomy" id="43776"/>
    <lineage>
        <taxon>Archaea</taxon>
        <taxon>Methanobacteriati</taxon>
        <taxon>Methanobacteriota</taxon>
        <taxon>Stenosarchaea group</taxon>
        <taxon>Halobacteria</taxon>
        <taxon>Halobacteriales</taxon>
        <taxon>Haloarculaceae</taxon>
        <taxon>Haloarcula</taxon>
    </lineage>
</organism>
<evidence type="ECO:0008006" key="3">
    <source>
        <dbReference type="Google" id="ProtNLM"/>
    </source>
</evidence>
<dbReference type="Proteomes" id="UP000641625">
    <property type="component" value="Unassembled WGS sequence"/>
</dbReference>
<proteinExistence type="predicted"/>
<evidence type="ECO:0000313" key="1">
    <source>
        <dbReference type="EMBL" id="NLV14351.1"/>
    </source>
</evidence>
<comment type="caution">
    <text evidence="1">The sequence shown here is derived from an EMBL/GenBank/DDBJ whole genome shotgun (WGS) entry which is preliminary data.</text>
</comment>
<dbReference type="SUPFAM" id="SSF47781">
    <property type="entry name" value="RuvA domain 2-like"/>
    <property type="match status" value="1"/>
</dbReference>
<evidence type="ECO:0000313" key="2">
    <source>
        <dbReference type="Proteomes" id="UP000641625"/>
    </source>
</evidence>
<name>A0A847UQ63_HALAR</name>
<dbReference type="InterPro" id="IPR010994">
    <property type="entry name" value="RuvA_2-like"/>
</dbReference>
<dbReference type="EMBL" id="WOWA01000007">
    <property type="protein sequence ID" value="NLV14351.1"/>
    <property type="molecule type" value="Genomic_DNA"/>
</dbReference>
<accession>A0A847UQ63</accession>